<protein>
    <submittedName>
        <fullName evidence="3">N-acetylmuramoyl-L-alanine amidase</fullName>
    </submittedName>
</protein>
<dbReference type="InterPro" id="IPR002508">
    <property type="entry name" value="MurNAc-LAA_cat"/>
</dbReference>
<dbReference type="AlphaFoldDB" id="A0A9D1F8V7"/>
<dbReference type="SMART" id="SM00646">
    <property type="entry name" value="Ami_3"/>
    <property type="match status" value="1"/>
</dbReference>
<evidence type="ECO:0000259" key="2">
    <source>
        <dbReference type="PROSITE" id="PS51272"/>
    </source>
</evidence>
<reference evidence="3" key="2">
    <citation type="journal article" date="2021" name="PeerJ">
        <title>Extensive microbial diversity within the chicken gut microbiome revealed by metagenomics and culture.</title>
        <authorList>
            <person name="Gilroy R."/>
            <person name="Ravi A."/>
            <person name="Getino M."/>
            <person name="Pursley I."/>
            <person name="Horton D.L."/>
            <person name="Alikhan N.F."/>
            <person name="Baker D."/>
            <person name="Gharbi K."/>
            <person name="Hall N."/>
            <person name="Watson M."/>
            <person name="Adriaenssens E.M."/>
            <person name="Foster-Nyarko E."/>
            <person name="Jarju S."/>
            <person name="Secka A."/>
            <person name="Antonio M."/>
            <person name="Oren A."/>
            <person name="Chaudhuri R.R."/>
            <person name="La Ragione R."/>
            <person name="Hildebrand F."/>
            <person name="Pallen M.J."/>
        </authorList>
    </citation>
    <scope>NUCLEOTIDE SEQUENCE</scope>
    <source>
        <strain evidence="3">ChiBcec16-1751</strain>
    </source>
</reference>
<dbReference type="Pfam" id="PF01520">
    <property type="entry name" value="Amidase_3"/>
    <property type="match status" value="1"/>
</dbReference>
<dbReference type="GO" id="GO:0009253">
    <property type="term" value="P:peptidoglycan catabolic process"/>
    <property type="evidence" value="ECO:0007669"/>
    <property type="project" value="InterPro"/>
</dbReference>
<evidence type="ECO:0000313" key="3">
    <source>
        <dbReference type="EMBL" id="HIS64399.1"/>
    </source>
</evidence>
<dbReference type="PROSITE" id="PS51272">
    <property type="entry name" value="SLH"/>
    <property type="match status" value="1"/>
</dbReference>
<dbReference type="CDD" id="cd02696">
    <property type="entry name" value="MurNAc-LAA"/>
    <property type="match status" value="1"/>
</dbReference>
<dbReference type="SUPFAM" id="SSF53187">
    <property type="entry name" value="Zn-dependent exopeptidases"/>
    <property type="match status" value="1"/>
</dbReference>
<organism evidence="3 4">
    <name type="scientific">Candidatus Avoscillospira avistercoris</name>
    <dbReference type="NCBI Taxonomy" id="2840707"/>
    <lineage>
        <taxon>Bacteria</taxon>
        <taxon>Bacillati</taxon>
        <taxon>Bacillota</taxon>
        <taxon>Clostridia</taxon>
        <taxon>Eubacteriales</taxon>
        <taxon>Oscillospiraceae</taxon>
        <taxon>Oscillospiraceae incertae sedis</taxon>
        <taxon>Candidatus Avoscillospira</taxon>
    </lineage>
</organism>
<dbReference type="EMBL" id="DVJJ01000053">
    <property type="protein sequence ID" value="HIS64399.1"/>
    <property type="molecule type" value="Genomic_DNA"/>
</dbReference>
<accession>A0A9D1F8V7</accession>
<feature type="domain" description="SLH" evidence="2">
    <location>
        <begin position="200"/>
        <end position="253"/>
    </location>
</feature>
<comment type="caution">
    <text evidence="3">The sequence shown here is derived from an EMBL/GenBank/DDBJ whole genome shotgun (WGS) entry which is preliminary data.</text>
</comment>
<name>A0A9D1F8V7_9FIRM</name>
<reference evidence="3" key="1">
    <citation type="submission" date="2020-10" db="EMBL/GenBank/DDBJ databases">
        <authorList>
            <person name="Gilroy R."/>
        </authorList>
    </citation>
    <scope>NUCLEOTIDE SEQUENCE</scope>
    <source>
        <strain evidence="3">ChiBcec16-1751</strain>
    </source>
</reference>
<gene>
    <name evidence="3" type="ORF">IAA83_03385</name>
</gene>
<keyword evidence="1" id="KW-0677">Repeat</keyword>
<proteinExistence type="predicted"/>
<evidence type="ECO:0000256" key="1">
    <source>
        <dbReference type="ARBA" id="ARBA00022737"/>
    </source>
</evidence>
<dbReference type="Gene3D" id="3.40.630.40">
    <property type="entry name" value="Zn-dependent exopeptidases"/>
    <property type="match status" value="1"/>
</dbReference>
<sequence>MKLLLIAGHGAGDPGAVSGVFQEAVETRRVVGALVRLLKGYCEVTQYPPARNAFSDFRTGQLNKQVPLSDFDFVLEIHFNASAAGPKDGKTKGVEIFVPTGAAETAAEEQICRAVAAVGLTNRGLKRYNWAVINAAHRAGVRSALLEVCFIDDPDDMLVYTTKFDAVIQAIANAIITQFSLKKEEKPVTYEEFAAFMDRYLTNRAKLAPSAWSNEARAWAEKANIVQGSSDGEKKYQSFVTREELVQMLFRSK</sequence>
<evidence type="ECO:0000313" key="4">
    <source>
        <dbReference type="Proteomes" id="UP000886741"/>
    </source>
</evidence>
<dbReference type="GO" id="GO:0008745">
    <property type="term" value="F:N-acetylmuramoyl-L-alanine amidase activity"/>
    <property type="evidence" value="ECO:0007669"/>
    <property type="project" value="InterPro"/>
</dbReference>
<dbReference type="InterPro" id="IPR001119">
    <property type="entry name" value="SLH_dom"/>
</dbReference>
<dbReference type="Proteomes" id="UP000886741">
    <property type="component" value="Unassembled WGS sequence"/>
</dbReference>